<evidence type="ECO:0000313" key="3">
    <source>
        <dbReference type="Proteomes" id="UP000601055"/>
    </source>
</evidence>
<dbReference type="InterPro" id="IPR016181">
    <property type="entry name" value="Acyl_CoA_acyltransferase"/>
</dbReference>
<dbReference type="GO" id="GO:0016747">
    <property type="term" value="F:acyltransferase activity, transferring groups other than amino-acyl groups"/>
    <property type="evidence" value="ECO:0007669"/>
    <property type="project" value="InterPro"/>
</dbReference>
<protein>
    <submittedName>
        <fullName evidence="2">GNAT family N-acetyltransferase</fullName>
    </submittedName>
</protein>
<dbReference type="PANTHER" id="PTHR43415">
    <property type="entry name" value="SPERMIDINE N(1)-ACETYLTRANSFERASE"/>
    <property type="match status" value="1"/>
</dbReference>
<dbReference type="SUPFAM" id="SSF55729">
    <property type="entry name" value="Acyl-CoA N-acyltransferases (Nat)"/>
    <property type="match status" value="1"/>
</dbReference>
<evidence type="ECO:0000313" key="2">
    <source>
        <dbReference type="EMBL" id="MBB2145928.1"/>
    </source>
</evidence>
<dbReference type="EMBL" id="WNXD01000002">
    <property type="protein sequence ID" value="MBB2145928.1"/>
    <property type="molecule type" value="Genomic_DNA"/>
</dbReference>
<comment type="caution">
    <text evidence="2">The sequence shown here is derived from an EMBL/GenBank/DDBJ whole genome shotgun (WGS) entry which is preliminary data.</text>
</comment>
<organism evidence="2 3">
    <name type="scientific">Pedobacter planticolens</name>
    <dbReference type="NCBI Taxonomy" id="2679964"/>
    <lineage>
        <taxon>Bacteria</taxon>
        <taxon>Pseudomonadati</taxon>
        <taxon>Bacteroidota</taxon>
        <taxon>Sphingobacteriia</taxon>
        <taxon>Sphingobacteriales</taxon>
        <taxon>Sphingobacteriaceae</taxon>
        <taxon>Pedobacter</taxon>
    </lineage>
</organism>
<dbReference type="Proteomes" id="UP000601055">
    <property type="component" value="Unassembled WGS sequence"/>
</dbReference>
<dbReference type="AlphaFoldDB" id="A0A923E024"/>
<dbReference type="PROSITE" id="PS51186">
    <property type="entry name" value="GNAT"/>
    <property type="match status" value="1"/>
</dbReference>
<name>A0A923E024_9SPHI</name>
<accession>A0A923E024</accession>
<keyword evidence="3" id="KW-1185">Reference proteome</keyword>
<dbReference type="InterPro" id="IPR000182">
    <property type="entry name" value="GNAT_dom"/>
</dbReference>
<feature type="domain" description="N-acetyltransferase" evidence="1">
    <location>
        <begin position="17"/>
        <end position="170"/>
    </location>
</feature>
<gene>
    <name evidence="2" type="ORF">GM921_10550</name>
</gene>
<dbReference type="Pfam" id="PF13302">
    <property type="entry name" value="Acetyltransf_3"/>
    <property type="match status" value="1"/>
</dbReference>
<reference evidence="2" key="1">
    <citation type="submission" date="2019-11" db="EMBL/GenBank/DDBJ databases">
        <title>Description of Pedobacter sp. LMG 31464T.</title>
        <authorList>
            <person name="Carlier A."/>
            <person name="Qi S."/>
            <person name="Vandamme P."/>
        </authorList>
    </citation>
    <scope>NUCLEOTIDE SEQUENCE</scope>
    <source>
        <strain evidence="2">LMG 31464</strain>
    </source>
</reference>
<evidence type="ECO:0000259" key="1">
    <source>
        <dbReference type="PROSITE" id="PS51186"/>
    </source>
</evidence>
<sequence length="170" mass="19947">MASILMCLFIQKLTIMLKFRRATVDDTLLYFEWANDAEVRAQSFSSQKINFEDHKKWFLSKLMNKECFLFVFTNESNTNIGQVRIQEENEQGAIIGLSIAAEFRGQGYAKEMLKLASDFFLSTRLQFVINAYIKESNLNSKYAFENAGFEFVNMIEYENFNSFHYIKKLK</sequence>
<dbReference type="Gene3D" id="3.40.630.30">
    <property type="match status" value="1"/>
</dbReference>
<proteinExistence type="predicted"/>
<dbReference type="PANTHER" id="PTHR43415:SF3">
    <property type="entry name" value="GNAT-FAMILY ACETYLTRANSFERASE"/>
    <property type="match status" value="1"/>
</dbReference>